<accession>A0A8H6T5C6</accession>
<dbReference type="Proteomes" id="UP000613580">
    <property type="component" value="Unassembled WGS sequence"/>
</dbReference>
<dbReference type="OrthoDB" id="3365310at2759"/>
<organism evidence="2 3">
    <name type="scientific">Mycena chlorophos</name>
    <name type="common">Agaric fungus</name>
    <name type="synonym">Agaricus chlorophos</name>
    <dbReference type="NCBI Taxonomy" id="658473"/>
    <lineage>
        <taxon>Eukaryota</taxon>
        <taxon>Fungi</taxon>
        <taxon>Dikarya</taxon>
        <taxon>Basidiomycota</taxon>
        <taxon>Agaricomycotina</taxon>
        <taxon>Agaricomycetes</taxon>
        <taxon>Agaricomycetidae</taxon>
        <taxon>Agaricales</taxon>
        <taxon>Marasmiineae</taxon>
        <taxon>Mycenaceae</taxon>
        <taxon>Mycena</taxon>
    </lineage>
</organism>
<protein>
    <submittedName>
        <fullName evidence="2">Uncharacterized protein</fullName>
    </submittedName>
</protein>
<feature type="region of interest" description="Disordered" evidence="1">
    <location>
        <begin position="1"/>
        <end position="25"/>
    </location>
</feature>
<dbReference type="AlphaFoldDB" id="A0A8H6T5C6"/>
<dbReference type="EMBL" id="JACAZE010000007">
    <property type="protein sequence ID" value="KAF7310672.1"/>
    <property type="molecule type" value="Genomic_DNA"/>
</dbReference>
<name>A0A8H6T5C6_MYCCL</name>
<evidence type="ECO:0000256" key="1">
    <source>
        <dbReference type="SAM" id="MobiDB-lite"/>
    </source>
</evidence>
<proteinExistence type="predicted"/>
<comment type="caution">
    <text evidence="2">The sequence shown here is derived from an EMBL/GenBank/DDBJ whole genome shotgun (WGS) entry which is preliminary data.</text>
</comment>
<sequence>MFRLKRSPLPRQYTVVRSPPPSAPRECPTPLLFVSSKWDPHSVHGIDKLATTLSTKGFTCIHSNLTPLSSNDSTALMNGFVSELKSELRMSGHGSFFPPVIIGRSAASLIVQAYISSNPVSAMLLMGDIPVTNADVPKTFLPTPLDEFNFEPKFPIALLATSTQMERLADHRLVRAGVQTYTTDDLDGEDALLKIESWLDVLGI</sequence>
<evidence type="ECO:0000313" key="3">
    <source>
        <dbReference type="Proteomes" id="UP000613580"/>
    </source>
</evidence>
<gene>
    <name evidence="2" type="ORF">HMN09_00610100</name>
</gene>
<keyword evidence="3" id="KW-1185">Reference proteome</keyword>
<evidence type="ECO:0000313" key="2">
    <source>
        <dbReference type="EMBL" id="KAF7310672.1"/>
    </source>
</evidence>
<reference evidence="2" key="1">
    <citation type="submission" date="2020-05" db="EMBL/GenBank/DDBJ databases">
        <title>Mycena genomes resolve the evolution of fungal bioluminescence.</title>
        <authorList>
            <person name="Tsai I.J."/>
        </authorList>
    </citation>
    <scope>NUCLEOTIDE SEQUENCE</scope>
    <source>
        <strain evidence="2">110903Hualien_Pintung</strain>
    </source>
</reference>